<evidence type="ECO:0000256" key="4">
    <source>
        <dbReference type="ARBA" id="ARBA00023163"/>
    </source>
</evidence>
<feature type="domain" description="LysR substrate-binding" evidence="5">
    <location>
        <begin position="3"/>
        <end position="118"/>
    </location>
</feature>
<reference evidence="6 7" key="1">
    <citation type="submission" date="2008-10" db="EMBL/GenBank/DDBJ databases">
        <title>Draft genome sequence of Collinsella stercoris (DSM 13279).</title>
        <authorList>
            <person name="Sudarsanam P."/>
            <person name="Ley R."/>
            <person name="Guruge J."/>
            <person name="Turnbaugh P.J."/>
            <person name="Mahowald M."/>
            <person name="Liep D."/>
            <person name="Gordon J."/>
        </authorList>
    </citation>
    <scope>NUCLEOTIDE SEQUENCE [LARGE SCALE GENOMIC DNA]</scope>
    <source>
        <strain evidence="6 7">DSM 13279</strain>
    </source>
</reference>
<keyword evidence="3" id="KW-0238">DNA-binding</keyword>
<dbReference type="Proteomes" id="UP000003560">
    <property type="component" value="Unassembled WGS sequence"/>
</dbReference>
<dbReference type="RefSeq" id="WP_006720860.1">
    <property type="nucleotide sequence ID" value="NZ_CP085935.1"/>
</dbReference>
<dbReference type="CDD" id="cd05466">
    <property type="entry name" value="PBP2_LTTR_substrate"/>
    <property type="match status" value="1"/>
</dbReference>
<dbReference type="STRING" id="445975.COLSTE_01207"/>
<organism evidence="6 7">
    <name type="scientific">Collinsella stercoris DSM 13279</name>
    <dbReference type="NCBI Taxonomy" id="445975"/>
    <lineage>
        <taxon>Bacteria</taxon>
        <taxon>Bacillati</taxon>
        <taxon>Actinomycetota</taxon>
        <taxon>Coriobacteriia</taxon>
        <taxon>Coriobacteriales</taxon>
        <taxon>Coriobacteriaceae</taxon>
        <taxon>Collinsella</taxon>
    </lineage>
</organism>
<proteinExistence type="inferred from homology"/>
<evidence type="ECO:0000259" key="5">
    <source>
        <dbReference type="Pfam" id="PF03466"/>
    </source>
</evidence>
<dbReference type="PANTHER" id="PTHR30126:SF40">
    <property type="entry name" value="HTH-TYPE TRANSCRIPTIONAL REGULATOR GLTR"/>
    <property type="match status" value="1"/>
</dbReference>
<dbReference type="GO" id="GO:0000976">
    <property type="term" value="F:transcription cis-regulatory region binding"/>
    <property type="evidence" value="ECO:0007669"/>
    <property type="project" value="TreeGrafter"/>
</dbReference>
<dbReference type="PANTHER" id="PTHR30126">
    <property type="entry name" value="HTH-TYPE TRANSCRIPTIONAL REGULATOR"/>
    <property type="match status" value="1"/>
</dbReference>
<evidence type="ECO:0000256" key="1">
    <source>
        <dbReference type="ARBA" id="ARBA00009437"/>
    </source>
</evidence>
<evidence type="ECO:0000313" key="6">
    <source>
        <dbReference type="EMBL" id="EEA90633.1"/>
    </source>
</evidence>
<dbReference type="EMBL" id="ABXJ01000068">
    <property type="protein sequence ID" value="EEA90633.1"/>
    <property type="molecule type" value="Genomic_DNA"/>
</dbReference>
<dbReference type="eggNOG" id="COG0583">
    <property type="taxonomic scope" value="Bacteria"/>
</dbReference>
<comment type="similarity">
    <text evidence="1">Belongs to the LysR transcriptional regulatory family.</text>
</comment>
<protein>
    <recommendedName>
        <fullName evidence="5">LysR substrate-binding domain-containing protein</fullName>
    </recommendedName>
</protein>
<evidence type="ECO:0000313" key="7">
    <source>
        <dbReference type="Proteomes" id="UP000003560"/>
    </source>
</evidence>
<evidence type="ECO:0000256" key="3">
    <source>
        <dbReference type="ARBA" id="ARBA00023125"/>
    </source>
</evidence>
<name>B6GAV7_9ACTN</name>
<dbReference type="Gene3D" id="3.40.190.290">
    <property type="match status" value="1"/>
</dbReference>
<dbReference type="SUPFAM" id="SSF53850">
    <property type="entry name" value="Periplasmic binding protein-like II"/>
    <property type="match status" value="1"/>
</dbReference>
<dbReference type="GO" id="GO:0006355">
    <property type="term" value="P:regulation of DNA-templated transcription"/>
    <property type="evidence" value="ECO:0007669"/>
    <property type="project" value="TreeGrafter"/>
</dbReference>
<dbReference type="InterPro" id="IPR005119">
    <property type="entry name" value="LysR_subst-bd"/>
</dbReference>
<dbReference type="AlphaFoldDB" id="B6GAV7"/>
<keyword evidence="2" id="KW-0805">Transcription regulation</keyword>
<accession>B6GAV7</accession>
<keyword evidence="7" id="KW-1185">Reference proteome</keyword>
<evidence type="ECO:0000256" key="2">
    <source>
        <dbReference type="ARBA" id="ARBA00023015"/>
    </source>
</evidence>
<comment type="caution">
    <text evidence="6">The sequence shown here is derived from an EMBL/GenBank/DDBJ whole genome shotgun (WGS) entry which is preliminary data.</text>
</comment>
<sequence>MEDGEPVGVDALARLPFVLTERGESYRLELDRLLAERDVTIEPLVEAGNTETLVHLAERGVGTTFVPRFSAANELASGTLVELGSDMPAVRMETQMLWHARKWIAPHLAEFIQVTRRFFAS</sequence>
<dbReference type="Pfam" id="PF03466">
    <property type="entry name" value="LysR_substrate"/>
    <property type="match status" value="1"/>
</dbReference>
<keyword evidence="4" id="KW-0804">Transcription</keyword>
<reference evidence="6 7" key="2">
    <citation type="submission" date="2008-10" db="EMBL/GenBank/DDBJ databases">
        <authorList>
            <person name="Fulton L."/>
            <person name="Clifton S."/>
            <person name="Fulton B."/>
            <person name="Xu J."/>
            <person name="Minx P."/>
            <person name="Pepin K.H."/>
            <person name="Johnson M."/>
            <person name="Thiruvilangam P."/>
            <person name="Bhonagiri V."/>
            <person name="Nash W.E."/>
            <person name="Mardis E.R."/>
            <person name="Wilson R.K."/>
        </authorList>
    </citation>
    <scope>NUCLEOTIDE SEQUENCE [LARGE SCALE GENOMIC DNA]</scope>
    <source>
        <strain evidence="6 7">DSM 13279</strain>
    </source>
</reference>
<dbReference type="HOGENOM" id="CLU_2034072_0_0_11"/>
<gene>
    <name evidence="6" type="ORF">COLSTE_01207</name>
</gene>